<dbReference type="AlphaFoldDB" id="A8NQ47"/>
<dbReference type="VEuPathDB" id="FungiDB:CC1G_05442"/>
<evidence type="ECO:0000313" key="2">
    <source>
        <dbReference type="Proteomes" id="UP000001861"/>
    </source>
</evidence>
<evidence type="ECO:0008006" key="3">
    <source>
        <dbReference type="Google" id="ProtNLM"/>
    </source>
</evidence>
<dbReference type="HOGENOM" id="CLU_630067_0_0_1"/>
<reference evidence="1 2" key="1">
    <citation type="journal article" date="2010" name="Proc. Natl. Acad. Sci. U.S.A.">
        <title>Insights into evolution of multicellular fungi from the assembled chromosomes of the mushroom Coprinopsis cinerea (Coprinus cinereus).</title>
        <authorList>
            <person name="Stajich J.E."/>
            <person name="Wilke S.K."/>
            <person name="Ahren D."/>
            <person name="Au C.H."/>
            <person name="Birren B.W."/>
            <person name="Borodovsky M."/>
            <person name="Burns C."/>
            <person name="Canback B."/>
            <person name="Casselton L.A."/>
            <person name="Cheng C.K."/>
            <person name="Deng J."/>
            <person name="Dietrich F.S."/>
            <person name="Fargo D.C."/>
            <person name="Farman M.L."/>
            <person name="Gathman A.C."/>
            <person name="Goldberg J."/>
            <person name="Guigo R."/>
            <person name="Hoegger P.J."/>
            <person name="Hooker J.B."/>
            <person name="Huggins A."/>
            <person name="James T.Y."/>
            <person name="Kamada T."/>
            <person name="Kilaru S."/>
            <person name="Kodira C."/>
            <person name="Kues U."/>
            <person name="Kupfer D."/>
            <person name="Kwan H.S."/>
            <person name="Lomsadze A."/>
            <person name="Li W."/>
            <person name="Lilly W.W."/>
            <person name="Ma L.J."/>
            <person name="Mackey A.J."/>
            <person name="Manning G."/>
            <person name="Martin F."/>
            <person name="Muraguchi H."/>
            <person name="Natvig D.O."/>
            <person name="Palmerini H."/>
            <person name="Ramesh M.A."/>
            <person name="Rehmeyer C.J."/>
            <person name="Roe B.A."/>
            <person name="Shenoy N."/>
            <person name="Stanke M."/>
            <person name="Ter-Hovhannisyan V."/>
            <person name="Tunlid A."/>
            <person name="Velagapudi R."/>
            <person name="Vision T.J."/>
            <person name="Zeng Q."/>
            <person name="Zolan M.E."/>
            <person name="Pukkila P.J."/>
        </authorList>
    </citation>
    <scope>NUCLEOTIDE SEQUENCE [LARGE SCALE GENOMIC DNA]</scope>
    <source>
        <strain evidence="2">Okayama-7 / 130 / ATCC MYA-4618 / FGSC 9003</strain>
    </source>
</reference>
<protein>
    <recommendedName>
        <fullName evidence="3">F-box domain-containing protein</fullName>
    </recommendedName>
</protein>
<dbReference type="KEGG" id="cci:CC1G_05442"/>
<comment type="caution">
    <text evidence="1">The sequence shown here is derived from an EMBL/GenBank/DDBJ whole genome shotgun (WGS) entry which is preliminary data.</text>
</comment>
<name>A8NQ47_COPC7</name>
<sequence length="435" mass="48954">MDARCRDALAGTAPLLRRLRIFQTSYEYTEAVGIFQGGAPMLSTLILKDCYLPWTSPLFHPGLTTLQIRLPNNDPPHFAPEHLIDALGRVSSSLVVFELDPLPEVQFPVSRQVVLRKLEKLTLGCQRVEAIQSLFSHLIIPEKAVVHLSFESSPPMDVRMAHTRGDAPKPQSILPLRFFNTDILPPSELQACPSSHLLAYTALPPRSLCLDLRETAACTTYTFNLWDHHVDFSLNPLPTSSLRCTVEDTMGYQQRWDTPPVEVFPCLSSREIRSLSLNELPDMPLRRFEKLMSTSYSPSPSLSGVEGLYVVRRLSYRVVEFLMGEVPSGPNVGPPSGPPKILPLLRSLTFERIEFIEASRHRRPTINQIANGKPVVFEDLLQVLEFRAKSGTMIETLRLMECYNLSVIQAEKLAQFVGEMAWNGETFSRGSTPKW</sequence>
<accession>A8NQ47</accession>
<dbReference type="RefSeq" id="XP_001835480.2">
    <property type="nucleotide sequence ID" value="XM_001835428.2"/>
</dbReference>
<dbReference type="InParanoid" id="A8NQ47"/>
<organism evidence="1 2">
    <name type="scientific">Coprinopsis cinerea (strain Okayama-7 / 130 / ATCC MYA-4618 / FGSC 9003)</name>
    <name type="common">Inky cap fungus</name>
    <name type="synonym">Hormographiella aspergillata</name>
    <dbReference type="NCBI Taxonomy" id="240176"/>
    <lineage>
        <taxon>Eukaryota</taxon>
        <taxon>Fungi</taxon>
        <taxon>Dikarya</taxon>
        <taxon>Basidiomycota</taxon>
        <taxon>Agaricomycotina</taxon>
        <taxon>Agaricomycetes</taxon>
        <taxon>Agaricomycetidae</taxon>
        <taxon>Agaricales</taxon>
        <taxon>Agaricineae</taxon>
        <taxon>Psathyrellaceae</taxon>
        <taxon>Coprinopsis</taxon>
    </lineage>
</organism>
<dbReference type="EMBL" id="AACS02000008">
    <property type="protein sequence ID" value="EAU86448.2"/>
    <property type="molecule type" value="Genomic_DNA"/>
</dbReference>
<keyword evidence="2" id="KW-1185">Reference proteome</keyword>
<dbReference type="Proteomes" id="UP000001861">
    <property type="component" value="Unassembled WGS sequence"/>
</dbReference>
<gene>
    <name evidence="1" type="ORF">CC1G_05442</name>
</gene>
<dbReference type="GeneID" id="6012012"/>
<proteinExistence type="predicted"/>
<evidence type="ECO:0000313" key="1">
    <source>
        <dbReference type="EMBL" id="EAU86448.2"/>
    </source>
</evidence>